<dbReference type="SUPFAM" id="SSF51971">
    <property type="entry name" value="Nucleotide-binding domain"/>
    <property type="match status" value="1"/>
</dbReference>
<gene>
    <name evidence="1" type="ORF">DN745_02480</name>
</gene>
<dbReference type="Gene3D" id="3.50.50.60">
    <property type="entry name" value="FAD/NAD(P)-binding domain"/>
    <property type="match status" value="1"/>
</dbReference>
<dbReference type="PANTHER" id="PTHR21197">
    <property type="entry name" value="UDP-GALACTOPYRANOSE MUTASE"/>
    <property type="match status" value="1"/>
</dbReference>
<dbReference type="RefSeq" id="WP_111331862.1">
    <property type="nucleotide sequence ID" value="NZ_CP030032.1"/>
</dbReference>
<protein>
    <submittedName>
        <fullName evidence="1">LPS biosynthesis protein</fullName>
    </submittedName>
</protein>
<organism evidence="1 2">
    <name type="scientific">Bradymonas sediminis</name>
    <dbReference type="NCBI Taxonomy" id="1548548"/>
    <lineage>
        <taxon>Bacteria</taxon>
        <taxon>Deltaproteobacteria</taxon>
        <taxon>Bradymonadales</taxon>
        <taxon>Bradymonadaceae</taxon>
        <taxon>Bradymonas</taxon>
    </lineage>
</organism>
<dbReference type="KEGG" id="bsed:DN745_02480"/>
<dbReference type="PANTHER" id="PTHR21197:SF0">
    <property type="entry name" value="UDP-GALACTOPYRANOSE MUTASE"/>
    <property type="match status" value="1"/>
</dbReference>
<dbReference type="OrthoDB" id="9769600at2"/>
<sequence length="438" mass="49294">MRIKYLIVGAGMSGLAFANFIDSDDYLILERDSEIGGWCKTVKKEGFVWDYSGHFFHFKHPDIEAYLRKRMPDDEVSTVEKSSKIRYKDALIDFPFQKNIHQLAKDDFIECLYDLFFRDEVAASFDASSFKGMLYEKFGRGISEKFLVPYNEKLYACDLEELDRGAMGRFFPFADIEEIVRNMRRPDNASYNATFTYPKNGAIMYVNALASEVDESKIWLDQALVNVDLNRKIATLSDGRTIGFDHLISSAPFDRLLPICGVEPEPGVFSYNKVLCFNLGFDKKGIEGVHWIYFPEKKYSFYRVGFYDNILAGASGGKGDDAAGSRMSLYVELGYEKDAEVDVEAAKAQVLADLEAAGVIDGHILVADHHVVLDPAYVHITEDSQAAFDELSSMLSLCGVETIGRYGGWTYCSIEDNIVEARALAAKFNTLEALDSKD</sequence>
<name>A0A2Z4FHN9_9DELT</name>
<dbReference type="GO" id="GO:0008767">
    <property type="term" value="F:UDP-galactopyranose mutase activity"/>
    <property type="evidence" value="ECO:0007669"/>
    <property type="project" value="TreeGrafter"/>
</dbReference>
<reference evidence="1 2" key="1">
    <citation type="submission" date="2018-06" db="EMBL/GenBank/DDBJ databases">
        <title>Lujinxingia sediminis gen. nov. sp. nov., a new facultative anaerobic member of the class Deltaproteobacteria, and proposal of Lujinxingaceae fam. nov.</title>
        <authorList>
            <person name="Guo L.-Y."/>
            <person name="Li C.-M."/>
            <person name="Wang S."/>
            <person name="Du Z.-J."/>
        </authorList>
    </citation>
    <scope>NUCLEOTIDE SEQUENCE [LARGE SCALE GENOMIC DNA]</scope>
    <source>
        <strain evidence="1 2">FA350</strain>
    </source>
</reference>
<keyword evidence="2" id="KW-1185">Reference proteome</keyword>
<proteinExistence type="predicted"/>
<evidence type="ECO:0000313" key="2">
    <source>
        <dbReference type="Proteomes" id="UP000249799"/>
    </source>
</evidence>
<dbReference type="GO" id="GO:0050660">
    <property type="term" value="F:flavin adenine dinucleotide binding"/>
    <property type="evidence" value="ECO:0007669"/>
    <property type="project" value="TreeGrafter"/>
</dbReference>
<dbReference type="AlphaFoldDB" id="A0A2Z4FHN9"/>
<accession>A0A2Z4FHN9</accession>
<dbReference type="Proteomes" id="UP000249799">
    <property type="component" value="Chromosome"/>
</dbReference>
<dbReference type="Pfam" id="PF01593">
    <property type="entry name" value="Amino_oxidase"/>
    <property type="match status" value="1"/>
</dbReference>
<evidence type="ECO:0000313" key="1">
    <source>
        <dbReference type="EMBL" id="AWV88265.1"/>
    </source>
</evidence>
<dbReference type="EMBL" id="CP030032">
    <property type="protein sequence ID" value="AWV88265.1"/>
    <property type="molecule type" value="Genomic_DNA"/>
</dbReference>
<dbReference type="GO" id="GO:0016491">
    <property type="term" value="F:oxidoreductase activity"/>
    <property type="evidence" value="ECO:0007669"/>
    <property type="project" value="InterPro"/>
</dbReference>
<dbReference type="InterPro" id="IPR036188">
    <property type="entry name" value="FAD/NAD-bd_sf"/>
</dbReference>
<dbReference type="InterPro" id="IPR002937">
    <property type="entry name" value="Amino_oxidase"/>
</dbReference>
<dbReference type="GO" id="GO:0005829">
    <property type="term" value="C:cytosol"/>
    <property type="evidence" value="ECO:0007669"/>
    <property type="project" value="TreeGrafter"/>
</dbReference>